<gene>
    <name evidence="1" type="ORF">DSM00_2656</name>
</gene>
<dbReference type="Proteomes" id="UP000289238">
    <property type="component" value="Unassembled WGS sequence"/>
</dbReference>
<protein>
    <submittedName>
        <fullName evidence="1">Uncharacterized protein</fullName>
    </submittedName>
</protein>
<reference evidence="1 2" key="1">
    <citation type="submission" date="2018-07" db="EMBL/GenBank/DDBJ databases">
        <title>Leeuwenhoekiella genomics.</title>
        <authorList>
            <person name="Tahon G."/>
            <person name="Willems A."/>
        </authorList>
    </citation>
    <scope>NUCLEOTIDE SEQUENCE [LARGE SCALE GENOMIC DNA]</scope>
    <source>
        <strain evidence="1 2">LMG 22550</strain>
    </source>
</reference>
<name>A0A4Q0P662_9FLAO</name>
<organism evidence="1 2">
    <name type="scientific">Leeuwenhoekiella aequorea</name>
    <dbReference type="NCBI Taxonomy" id="283736"/>
    <lineage>
        <taxon>Bacteria</taxon>
        <taxon>Pseudomonadati</taxon>
        <taxon>Bacteroidota</taxon>
        <taxon>Flavobacteriia</taxon>
        <taxon>Flavobacteriales</taxon>
        <taxon>Flavobacteriaceae</taxon>
        <taxon>Leeuwenhoekiella</taxon>
    </lineage>
</organism>
<evidence type="ECO:0000313" key="1">
    <source>
        <dbReference type="EMBL" id="RXG21139.1"/>
    </source>
</evidence>
<sequence length="121" mass="13380">MKPFFKNVVVLFLLFFTAQFTYGFSSQNGSVITVPADKHRAEIRDANDQALVIEHITLAAPELVIRSQQEPISTTSNSSPAISSRYALSKAVVDLNYLEYSSTICPALSGLVLIFPFHLFP</sequence>
<keyword evidence="2" id="KW-1185">Reference proteome</keyword>
<dbReference type="RefSeq" id="WP_128758411.1">
    <property type="nucleotide sequence ID" value="NZ_QOVM01000006.1"/>
</dbReference>
<dbReference type="EMBL" id="QOVM01000006">
    <property type="protein sequence ID" value="RXG21139.1"/>
    <property type="molecule type" value="Genomic_DNA"/>
</dbReference>
<evidence type="ECO:0000313" key="2">
    <source>
        <dbReference type="Proteomes" id="UP000289238"/>
    </source>
</evidence>
<dbReference type="AlphaFoldDB" id="A0A4Q0P662"/>
<comment type="caution">
    <text evidence="1">The sequence shown here is derived from an EMBL/GenBank/DDBJ whole genome shotgun (WGS) entry which is preliminary data.</text>
</comment>
<accession>A0A4Q0P662</accession>
<dbReference type="OrthoDB" id="9911815at2"/>
<proteinExistence type="predicted"/>